<sequence length="392" mass="39994">MTARHAIVLSLALLIGTGPVGAERRDVEFGGDRLVTGGQLEETTAAARDVLISGARIVLRGDVGDDLLAAAFDVDVEAATGGDLTAAGARVRLDGRAGGDATLTGFIVTLDDDAVVEGNARLFAATATQRGVVEGSLLLVAGDARLEGVVGGDLRVVAETLTFGPDARVEGRLTLALPQDVVVPADVAPAGRVSYEYVDGVGWRDYDELAWEGVPDPPSAAAIGGGFLLGLAFLLITGGTLLALMPQRVASMRRLALARPGITVLIGALGFATLVGSIPVAAMTVVGLPLVPLAILFVVLGWLLGYLLGAYVVAMGIARALGLGDLPSIPARLGVLAGAITVAAILNFIPFLGWILNVALVFLGVGAMTEGGLRAVMARVGPDNGIMQPDEE</sequence>
<gene>
    <name evidence="2" type="ORF">JDO7802_02381</name>
</gene>
<evidence type="ECO:0000256" key="1">
    <source>
        <dbReference type="SAM" id="Phobius"/>
    </source>
</evidence>
<evidence type="ECO:0008006" key="4">
    <source>
        <dbReference type="Google" id="ProtNLM"/>
    </source>
</evidence>
<dbReference type="Proteomes" id="UP000049222">
    <property type="component" value="Unassembled WGS sequence"/>
</dbReference>
<feature type="transmembrane region" description="Helical" evidence="1">
    <location>
        <begin position="294"/>
        <end position="317"/>
    </location>
</feature>
<reference evidence="2 3" key="1">
    <citation type="submission" date="2015-07" db="EMBL/GenBank/DDBJ databases">
        <authorList>
            <person name="Noorani M."/>
        </authorList>
    </citation>
    <scope>NUCLEOTIDE SEQUENCE [LARGE SCALE GENOMIC DNA]</scope>
    <source>
        <strain evidence="2 3">CECT 7802</strain>
    </source>
</reference>
<dbReference type="AlphaFoldDB" id="A0A0M6YJ21"/>
<proteinExistence type="predicted"/>
<dbReference type="STRING" id="420998.JDO7802_02381"/>
<feature type="transmembrane region" description="Helical" evidence="1">
    <location>
        <begin position="264"/>
        <end position="288"/>
    </location>
</feature>
<accession>A0A0M6YJ21</accession>
<feature type="transmembrane region" description="Helical" evidence="1">
    <location>
        <begin position="222"/>
        <end position="244"/>
    </location>
</feature>
<organism evidence="2 3">
    <name type="scientific">Jannaschia donghaensis</name>
    <dbReference type="NCBI Taxonomy" id="420998"/>
    <lineage>
        <taxon>Bacteria</taxon>
        <taxon>Pseudomonadati</taxon>
        <taxon>Pseudomonadota</taxon>
        <taxon>Alphaproteobacteria</taxon>
        <taxon>Rhodobacterales</taxon>
        <taxon>Roseobacteraceae</taxon>
        <taxon>Jannaschia</taxon>
    </lineage>
</organism>
<keyword evidence="1" id="KW-0472">Membrane</keyword>
<dbReference type="RefSeq" id="WP_055085812.1">
    <property type="nucleotide sequence ID" value="NZ_CXSU01000012.1"/>
</dbReference>
<evidence type="ECO:0000313" key="2">
    <source>
        <dbReference type="EMBL" id="CTQ50358.1"/>
    </source>
</evidence>
<feature type="transmembrane region" description="Helical" evidence="1">
    <location>
        <begin position="329"/>
        <end position="349"/>
    </location>
</feature>
<evidence type="ECO:0000313" key="3">
    <source>
        <dbReference type="Proteomes" id="UP000049222"/>
    </source>
</evidence>
<protein>
    <recommendedName>
        <fullName evidence="4">Polymer-forming cytoskeletal</fullName>
    </recommendedName>
</protein>
<keyword evidence="1" id="KW-0812">Transmembrane</keyword>
<name>A0A0M6YJ21_9RHOB</name>
<keyword evidence="1" id="KW-1133">Transmembrane helix</keyword>
<dbReference type="EMBL" id="CXSU01000012">
    <property type="protein sequence ID" value="CTQ50358.1"/>
    <property type="molecule type" value="Genomic_DNA"/>
</dbReference>
<dbReference type="OrthoDB" id="7948603at2"/>
<keyword evidence="3" id="KW-1185">Reference proteome</keyword>